<dbReference type="InterPro" id="IPR003604">
    <property type="entry name" value="Matrin/U1-like-C_Znf_C2H2"/>
</dbReference>
<accession>H2ZIJ6</accession>
<evidence type="ECO:0000313" key="9">
    <source>
        <dbReference type="Proteomes" id="UP000007875"/>
    </source>
</evidence>
<feature type="region of interest" description="Disordered" evidence="6">
    <location>
        <begin position="31"/>
        <end position="51"/>
    </location>
</feature>
<dbReference type="InParanoid" id="H2ZIJ6"/>
<feature type="compositionally biased region" description="Low complexity" evidence="6">
    <location>
        <begin position="31"/>
        <end position="43"/>
    </location>
</feature>
<reference evidence="8" key="2">
    <citation type="submission" date="2025-08" db="UniProtKB">
        <authorList>
            <consortium name="Ensembl"/>
        </authorList>
    </citation>
    <scope>IDENTIFICATION</scope>
</reference>
<evidence type="ECO:0000256" key="5">
    <source>
        <dbReference type="ARBA" id="ARBA00023242"/>
    </source>
</evidence>
<feature type="compositionally biased region" description="Basic and acidic residues" evidence="6">
    <location>
        <begin position="212"/>
        <end position="227"/>
    </location>
</feature>
<protein>
    <recommendedName>
        <fullName evidence="7">Matrin-type domain-containing protein</fullName>
    </recommendedName>
</protein>
<keyword evidence="5" id="KW-0539">Nucleus</keyword>
<proteinExistence type="predicted"/>
<comment type="subcellular location">
    <subcellularLocation>
        <location evidence="1">Nucleus</location>
    </subcellularLocation>
</comment>
<reference evidence="9" key="1">
    <citation type="submission" date="2003-08" db="EMBL/GenBank/DDBJ databases">
        <authorList>
            <person name="Birren B."/>
            <person name="Nusbaum C."/>
            <person name="Abebe A."/>
            <person name="Abouelleil A."/>
            <person name="Adekoya E."/>
            <person name="Ait-zahra M."/>
            <person name="Allen N."/>
            <person name="Allen T."/>
            <person name="An P."/>
            <person name="Anderson M."/>
            <person name="Anderson S."/>
            <person name="Arachchi H."/>
            <person name="Armbruster J."/>
            <person name="Bachantsang P."/>
            <person name="Baldwin J."/>
            <person name="Barry A."/>
            <person name="Bayul T."/>
            <person name="Blitshsteyn B."/>
            <person name="Bloom T."/>
            <person name="Blye J."/>
            <person name="Boguslavskiy L."/>
            <person name="Borowsky M."/>
            <person name="Boukhgalter B."/>
            <person name="Brunache A."/>
            <person name="Butler J."/>
            <person name="Calixte N."/>
            <person name="Calvo S."/>
            <person name="Camarata J."/>
            <person name="Campo K."/>
            <person name="Chang J."/>
            <person name="Cheshatsang Y."/>
            <person name="Citroen M."/>
            <person name="Collymore A."/>
            <person name="Considine T."/>
            <person name="Cook A."/>
            <person name="Cooke P."/>
            <person name="Corum B."/>
            <person name="Cuomo C."/>
            <person name="David R."/>
            <person name="Dawoe T."/>
            <person name="Degray S."/>
            <person name="Dodge S."/>
            <person name="Dooley K."/>
            <person name="Dorje P."/>
            <person name="Dorjee K."/>
            <person name="Dorris L."/>
            <person name="Duffey N."/>
            <person name="Dupes A."/>
            <person name="Elkins T."/>
            <person name="Engels R."/>
            <person name="Erickson J."/>
            <person name="Farina A."/>
            <person name="Faro S."/>
            <person name="Ferreira P."/>
            <person name="Fischer H."/>
            <person name="Fitzgerald M."/>
            <person name="Foley K."/>
            <person name="Gage D."/>
            <person name="Galagan J."/>
            <person name="Gearin G."/>
            <person name="Gnerre S."/>
            <person name="Gnirke A."/>
            <person name="Goyette A."/>
            <person name="Graham J."/>
            <person name="Grandbois E."/>
            <person name="Gyaltsen K."/>
            <person name="Hafez N."/>
            <person name="Hagopian D."/>
            <person name="Hagos B."/>
            <person name="Hall J."/>
            <person name="Hatcher B."/>
            <person name="Heller A."/>
            <person name="Higgins H."/>
            <person name="Honan T."/>
            <person name="Horn A."/>
            <person name="Houde N."/>
            <person name="Hughes L."/>
            <person name="Hulme W."/>
            <person name="Husby E."/>
            <person name="Iliev I."/>
            <person name="Jaffe D."/>
            <person name="Jones C."/>
            <person name="Kamal M."/>
            <person name="Kamat A."/>
            <person name="Kamvysselis M."/>
            <person name="Karlsson E."/>
            <person name="Kells C."/>
            <person name="Kieu A."/>
            <person name="Kisner P."/>
            <person name="Kodira C."/>
            <person name="Kulbokas E."/>
            <person name="Labutti K."/>
            <person name="Lama D."/>
            <person name="Landers T."/>
            <person name="Leger J."/>
            <person name="Levine S."/>
            <person name="Lewis D."/>
            <person name="Lewis T."/>
            <person name="Lindblad-toh K."/>
            <person name="Liu X."/>
            <person name="Lokyitsang T."/>
            <person name="Lokyitsang Y."/>
            <person name="Lucien O."/>
            <person name="Lui A."/>
            <person name="Ma L.J."/>
            <person name="Mabbitt R."/>
            <person name="Macdonald J."/>
            <person name="Maclean C."/>
            <person name="Major J."/>
            <person name="Manning J."/>
            <person name="Marabella R."/>
            <person name="Maru K."/>
            <person name="Matthews C."/>
            <person name="Mauceli E."/>
            <person name="Mccarthy M."/>
            <person name="Mcdonough S."/>
            <person name="Mcghee T."/>
            <person name="Meldrim J."/>
            <person name="Meneus L."/>
            <person name="Mesirov J."/>
            <person name="Mihalev A."/>
            <person name="Mihova T."/>
            <person name="Mikkelsen T."/>
            <person name="Mlenga V."/>
            <person name="Moru K."/>
            <person name="Mozes J."/>
            <person name="Mulrain L."/>
            <person name="Munson G."/>
            <person name="Naylor J."/>
            <person name="Newes C."/>
            <person name="Nguyen C."/>
            <person name="Nguyen N."/>
            <person name="Nguyen T."/>
            <person name="Nicol R."/>
            <person name="Nielsen C."/>
            <person name="Nizzari M."/>
            <person name="Norbu C."/>
            <person name="Norbu N."/>
            <person name="O'donnell P."/>
            <person name="Okoawo O."/>
            <person name="O'leary S."/>
            <person name="Omotosho B."/>
            <person name="O'neill K."/>
            <person name="Osman S."/>
            <person name="Parker S."/>
            <person name="Perrin D."/>
            <person name="Phunkhang P."/>
            <person name="Piqani B."/>
            <person name="Purcell S."/>
            <person name="Rachupka T."/>
            <person name="Ramasamy U."/>
            <person name="Rameau R."/>
            <person name="Ray V."/>
            <person name="Raymond C."/>
            <person name="Retta R."/>
            <person name="Richardson S."/>
            <person name="Rise C."/>
            <person name="Rodriguez J."/>
            <person name="Rogers J."/>
            <person name="Rogov P."/>
            <person name="Rutman M."/>
            <person name="Schupbach R."/>
            <person name="Seaman C."/>
            <person name="Settipalli S."/>
            <person name="Sharpe T."/>
            <person name="Sheridan J."/>
            <person name="Sherpa N."/>
            <person name="Shi J."/>
            <person name="Smirnov S."/>
            <person name="Smith C."/>
            <person name="Sougnez C."/>
            <person name="Spencer B."/>
            <person name="Stalker J."/>
            <person name="Stange-thomann N."/>
            <person name="Stavropoulos S."/>
            <person name="Stetson K."/>
            <person name="Stone C."/>
            <person name="Stone S."/>
            <person name="Stubbs M."/>
            <person name="Talamas J."/>
            <person name="Tchuinga P."/>
            <person name="Tenzing P."/>
            <person name="Tesfaye S."/>
            <person name="Theodore J."/>
            <person name="Thoulutsang Y."/>
            <person name="Topham K."/>
            <person name="Towey S."/>
            <person name="Tsamla T."/>
            <person name="Tsomo N."/>
            <person name="Vallee D."/>
            <person name="Vassiliev H."/>
            <person name="Venkataraman V."/>
            <person name="Vinson J."/>
            <person name="Vo A."/>
            <person name="Wade C."/>
            <person name="Wang S."/>
            <person name="Wangchuk T."/>
            <person name="Wangdi T."/>
            <person name="Whittaker C."/>
            <person name="Wilkinson J."/>
            <person name="Wu Y."/>
            <person name="Wyman D."/>
            <person name="Yadav S."/>
            <person name="Yang S."/>
            <person name="Yang X."/>
            <person name="Yeager S."/>
            <person name="Yee E."/>
            <person name="Young G."/>
            <person name="Zainoun J."/>
            <person name="Zembeck L."/>
            <person name="Zimmer A."/>
            <person name="Zody M."/>
            <person name="Lander E."/>
        </authorList>
    </citation>
    <scope>NUCLEOTIDE SEQUENCE [LARGE SCALE GENOMIC DNA]</scope>
</reference>
<evidence type="ECO:0000259" key="7">
    <source>
        <dbReference type="PROSITE" id="PS50171"/>
    </source>
</evidence>
<dbReference type="PROSITE" id="PS50171">
    <property type="entry name" value="ZF_MATRIN"/>
    <property type="match status" value="1"/>
</dbReference>
<sequence length="324" mass="36210">METSGFMGPMGPMGPFAPPMGAMPMGPGMMMGPHGPMRPHGPMGPRGPMGPMNMQGPTGPFGPGPPNMNMRPMGPMMAPGMPGMGPTRPAMMMSIYVRAYNIPDKATTEDIREYFAPILPAKIAQNIGYNIYDIDFYNPADARNALQKSGMMIRKNVVQLQLLPGPPVPLPPRPFKRKKKRSISSDNQNEDLTPHKDETAEEPVPEIEQEEEKEKIHVEPFPEDDPFKYRLPPFNPDEPAGQCAIEPMEGFYCQLCRKFYRSKSAAYSSHCKSKGHYDNVKIHVEKMKASRSENENNRSSSDIDKHDVTDFKRESSVGKKRKKD</sequence>
<feature type="region of interest" description="Disordered" evidence="6">
    <location>
        <begin position="278"/>
        <end position="324"/>
    </location>
</feature>
<reference evidence="8" key="3">
    <citation type="submission" date="2025-09" db="UniProtKB">
        <authorList>
            <consortium name="Ensembl"/>
        </authorList>
    </citation>
    <scope>IDENTIFICATION</scope>
</reference>
<dbReference type="InterPro" id="IPR035979">
    <property type="entry name" value="RBD_domain_sf"/>
</dbReference>
<name>H2ZIJ6_CIOSA</name>
<dbReference type="AlphaFoldDB" id="H2ZIJ6"/>
<feature type="region of interest" description="Disordered" evidence="6">
    <location>
        <begin position="163"/>
        <end position="227"/>
    </location>
</feature>
<dbReference type="PANTHER" id="PTHR15491:SF9">
    <property type="entry name" value="CIP1-INTERACTING ZINC FINGER PROTEIN"/>
    <property type="match status" value="1"/>
</dbReference>
<dbReference type="GO" id="GO:0008270">
    <property type="term" value="F:zinc ion binding"/>
    <property type="evidence" value="ECO:0007669"/>
    <property type="project" value="UniProtKB-KW"/>
</dbReference>
<feature type="compositionally biased region" description="Acidic residues" evidence="6">
    <location>
        <begin position="199"/>
        <end position="211"/>
    </location>
</feature>
<dbReference type="SMART" id="SM00451">
    <property type="entry name" value="ZnF_U1"/>
    <property type="match status" value="1"/>
</dbReference>
<dbReference type="GO" id="GO:0003676">
    <property type="term" value="F:nucleic acid binding"/>
    <property type="evidence" value="ECO:0007669"/>
    <property type="project" value="InterPro"/>
</dbReference>
<feature type="domain" description="Matrin-type" evidence="7">
    <location>
        <begin position="251"/>
        <end position="282"/>
    </location>
</feature>
<evidence type="ECO:0000256" key="1">
    <source>
        <dbReference type="ARBA" id="ARBA00004123"/>
    </source>
</evidence>
<dbReference type="GO" id="GO:0005634">
    <property type="term" value="C:nucleus"/>
    <property type="evidence" value="ECO:0007669"/>
    <property type="project" value="UniProtKB-SubCell"/>
</dbReference>
<evidence type="ECO:0000256" key="3">
    <source>
        <dbReference type="ARBA" id="ARBA00022771"/>
    </source>
</evidence>
<keyword evidence="9" id="KW-1185">Reference proteome</keyword>
<dbReference type="InterPro" id="IPR000690">
    <property type="entry name" value="Matrin/U1-C_Znf_C2H2"/>
</dbReference>
<dbReference type="Ensembl" id="ENSCSAVT00000017603.1">
    <property type="protein sequence ID" value="ENSCSAVP00000017412.1"/>
    <property type="gene ID" value="ENSCSAVG00000010254.1"/>
</dbReference>
<keyword evidence="3" id="KW-0863">Zinc-finger</keyword>
<dbReference type="PANTHER" id="PTHR15491">
    <property type="match status" value="1"/>
</dbReference>
<dbReference type="SUPFAM" id="SSF54928">
    <property type="entry name" value="RNA-binding domain, RBD"/>
    <property type="match status" value="1"/>
</dbReference>
<dbReference type="Proteomes" id="UP000007875">
    <property type="component" value="Unassembled WGS sequence"/>
</dbReference>
<organism evidence="8 9">
    <name type="scientific">Ciona savignyi</name>
    <name type="common">Pacific transparent sea squirt</name>
    <dbReference type="NCBI Taxonomy" id="51511"/>
    <lineage>
        <taxon>Eukaryota</taxon>
        <taxon>Metazoa</taxon>
        <taxon>Chordata</taxon>
        <taxon>Tunicata</taxon>
        <taxon>Ascidiacea</taxon>
        <taxon>Phlebobranchia</taxon>
        <taxon>Cionidae</taxon>
        <taxon>Ciona</taxon>
    </lineage>
</organism>
<feature type="compositionally biased region" description="Basic and acidic residues" evidence="6">
    <location>
        <begin position="278"/>
        <end position="317"/>
    </location>
</feature>
<dbReference type="InterPro" id="IPR026811">
    <property type="entry name" value="CIZ1"/>
</dbReference>
<evidence type="ECO:0000256" key="6">
    <source>
        <dbReference type="SAM" id="MobiDB-lite"/>
    </source>
</evidence>
<keyword evidence="4" id="KW-0862">Zinc</keyword>
<dbReference type="InterPro" id="IPR036236">
    <property type="entry name" value="Znf_C2H2_sf"/>
</dbReference>
<evidence type="ECO:0000313" key="8">
    <source>
        <dbReference type="Ensembl" id="ENSCSAVP00000017412.1"/>
    </source>
</evidence>
<dbReference type="GeneTree" id="ENSGT00440000039084"/>
<evidence type="ECO:0000256" key="4">
    <source>
        <dbReference type="ARBA" id="ARBA00022833"/>
    </source>
</evidence>
<dbReference type="SUPFAM" id="SSF57667">
    <property type="entry name" value="beta-beta-alpha zinc fingers"/>
    <property type="match status" value="1"/>
</dbReference>
<dbReference type="HOGENOM" id="CLU_857795_0_0_1"/>
<evidence type="ECO:0000256" key="2">
    <source>
        <dbReference type="ARBA" id="ARBA00022723"/>
    </source>
</evidence>
<feature type="compositionally biased region" description="Pro residues" evidence="6">
    <location>
        <begin position="164"/>
        <end position="173"/>
    </location>
</feature>
<keyword evidence="2" id="KW-0479">Metal-binding</keyword>